<gene>
    <name evidence="1" type="ORF">BJX63DRAFT_436286</name>
</gene>
<evidence type="ECO:0000313" key="2">
    <source>
        <dbReference type="Proteomes" id="UP001610334"/>
    </source>
</evidence>
<dbReference type="EMBL" id="JBFXLT010000116">
    <property type="protein sequence ID" value="KAL2808300.1"/>
    <property type="molecule type" value="Genomic_DNA"/>
</dbReference>
<proteinExistence type="predicted"/>
<dbReference type="Proteomes" id="UP001610334">
    <property type="component" value="Unassembled WGS sequence"/>
</dbReference>
<sequence>MPSATKPSTTGTPIAQCTNPITDCTNPTTMCNQCRLLYQELLMAYGPCQLDLVPGYYPVIFTNTFPAKTKLKFLDTFGKSLESTLSFSYGMVNAKVWKIAIKNEDALMGNRKESTITLRVLIDFPHRIKILDDMLRGMFLQFPVPFTADEKSGATGWKMQLPGGCSKRDGELEHDVLARLRYWKEVDELLTAKRILNNDMRA</sequence>
<name>A0ABR4GYM7_9EURO</name>
<organism evidence="1 2">
    <name type="scientific">Aspergillus granulosus</name>
    <dbReference type="NCBI Taxonomy" id="176169"/>
    <lineage>
        <taxon>Eukaryota</taxon>
        <taxon>Fungi</taxon>
        <taxon>Dikarya</taxon>
        <taxon>Ascomycota</taxon>
        <taxon>Pezizomycotina</taxon>
        <taxon>Eurotiomycetes</taxon>
        <taxon>Eurotiomycetidae</taxon>
        <taxon>Eurotiales</taxon>
        <taxon>Aspergillaceae</taxon>
        <taxon>Aspergillus</taxon>
        <taxon>Aspergillus subgen. Nidulantes</taxon>
    </lineage>
</organism>
<comment type="caution">
    <text evidence="1">The sequence shown here is derived from an EMBL/GenBank/DDBJ whole genome shotgun (WGS) entry which is preliminary data.</text>
</comment>
<reference evidence="1 2" key="1">
    <citation type="submission" date="2024-07" db="EMBL/GenBank/DDBJ databases">
        <title>Section-level genome sequencing and comparative genomics of Aspergillus sections Usti and Cavernicolus.</title>
        <authorList>
            <consortium name="Lawrence Berkeley National Laboratory"/>
            <person name="Nybo J.L."/>
            <person name="Vesth T.C."/>
            <person name="Theobald S."/>
            <person name="Frisvad J.C."/>
            <person name="Larsen T.O."/>
            <person name="Kjaerboelling I."/>
            <person name="Rothschild-Mancinelli K."/>
            <person name="Lyhne E.K."/>
            <person name="Kogle M.E."/>
            <person name="Barry K."/>
            <person name="Clum A."/>
            <person name="Na H."/>
            <person name="Ledsgaard L."/>
            <person name="Lin J."/>
            <person name="Lipzen A."/>
            <person name="Kuo A."/>
            <person name="Riley R."/>
            <person name="Mondo S."/>
            <person name="Labutti K."/>
            <person name="Haridas S."/>
            <person name="Pangalinan J."/>
            <person name="Salamov A.A."/>
            <person name="Simmons B.A."/>
            <person name="Magnuson J.K."/>
            <person name="Chen J."/>
            <person name="Drula E."/>
            <person name="Henrissat B."/>
            <person name="Wiebenga A."/>
            <person name="Lubbers R.J."/>
            <person name="Gomes A.C."/>
            <person name="Makela M.R."/>
            <person name="Stajich J."/>
            <person name="Grigoriev I.V."/>
            <person name="Mortensen U.H."/>
            <person name="De Vries R.P."/>
            <person name="Baker S.E."/>
            <person name="Andersen M.R."/>
        </authorList>
    </citation>
    <scope>NUCLEOTIDE SEQUENCE [LARGE SCALE GENOMIC DNA]</scope>
    <source>
        <strain evidence="1 2">CBS 588.65</strain>
    </source>
</reference>
<protein>
    <submittedName>
        <fullName evidence="1">Uncharacterized protein</fullName>
    </submittedName>
</protein>
<keyword evidence="2" id="KW-1185">Reference proteome</keyword>
<accession>A0ABR4GYM7</accession>
<evidence type="ECO:0000313" key="1">
    <source>
        <dbReference type="EMBL" id="KAL2808300.1"/>
    </source>
</evidence>